<keyword evidence="5 6" id="KW-0949">S-adenosyl-L-methionine</keyword>
<keyword evidence="6" id="KW-0963">Cytoplasm</keyword>
<dbReference type="OrthoDB" id="9806637at2"/>
<dbReference type="EC" id="2.1.1.199" evidence="6"/>
<dbReference type="PANTHER" id="PTHR11265">
    <property type="entry name" value="S-ADENOSYL-METHYLTRANSFERASE MRAW"/>
    <property type="match status" value="1"/>
</dbReference>
<evidence type="ECO:0000256" key="3">
    <source>
        <dbReference type="ARBA" id="ARBA00022603"/>
    </source>
</evidence>
<dbReference type="EMBL" id="SJPF01000002">
    <property type="protein sequence ID" value="TWT34944.1"/>
    <property type="molecule type" value="Genomic_DNA"/>
</dbReference>
<dbReference type="RefSeq" id="WP_146431575.1">
    <property type="nucleotide sequence ID" value="NZ_SJPF01000002.1"/>
</dbReference>
<evidence type="ECO:0000313" key="7">
    <source>
        <dbReference type="EMBL" id="TWT34944.1"/>
    </source>
</evidence>
<comment type="function">
    <text evidence="6">Specifically methylates the N4 position of cytidine in position 1402 (C1402) of 16S rRNA.</text>
</comment>
<dbReference type="Pfam" id="PF01795">
    <property type="entry name" value="Methyltransf_5"/>
    <property type="match status" value="1"/>
</dbReference>
<keyword evidence="3 6" id="KW-0489">Methyltransferase</keyword>
<dbReference type="GO" id="GO:0070475">
    <property type="term" value="P:rRNA base methylation"/>
    <property type="evidence" value="ECO:0007669"/>
    <property type="project" value="UniProtKB-UniRule"/>
</dbReference>
<name>A0A5C5V8N0_9BACT</name>
<dbReference type="AlphaFoldDB" id="A0A5C5V8N0"/>
<evidence type="ECO:0000256" key="5">
    <source>
        <dbReference type="ARBA" id="ARBA00022691"/>
    </source>
</evidence>
<feature type="binding site" evidence="6">
    <location>
        <position position="54"/>
    </location>
    <ligand>
        <name>S-adenosyl-L-methionine</name>
        <dbReference type="ChEBI" id="CHEBI:59789"/>
    </ligand>
</feature>
<dbReference type="HAMAP" id="MF_01007">
    <property type="entry name" value="16SrRNA_methyltr_H"/>
    <property type="match status" value="1"/>
</dbReference>
<dbReference type="SUPFAM" id="SSF53335">
    <property type="entry name" value="S-adenosyl-L-methionine-dependent methyltransferases"/>
    <property type="match status" value="1"/>
</dbReference>
<dbReference type="NCBIfam" id="TIGR00006">
    <property type="entry name" value="16S rRNA (cytosine(1402)-N(4))-methyltransferase RsmH"/>
    <property type="match status" value="1"/>
</dbReference>
<dbReference type="InterPro" id="IPR023397">
    <property type="entry name" value="SAM-dep_MeTrfase_MraW_recog"/>
</dbReference>
<evidence type="ECO:0000313" key="8">
    <source>
        <dbReference type="Proteomes" id="UP000318878"/>
    </source>
</evidence>
<organism evidence="7 8">
    <name type="scientific">Blastopirellula retiformator</name>
    <dbReference type="NCBI Taxonomy" id="2527970"/>
    <lineage>
        <taxon>Bacteria</taxon>
        <taxon>Pseudomonadati</taxon>
        <taxon>Planctomycetota</taxon>
        <taxon>Planctomycetia</taxon>
        <taxon>Pirellulales</taxon>
        <taxon>Pirellulaceae</taxon>
        <taxon>Blastopirellula</taxon>
    </lineage>
</organism>
<dbReference type="Gene3D" id="3.40.50.150">
    <property type="entry name" value="Vaccinia Virus protein VP39"/>
    <property type="match status" value="1"/>
</dbReference>
<dbReference type="Proteomes" id="UP000318878">
    <property type="component" value="Unassembled WGS sequence"/>
</dbReference>
<dbReference type="InterPro" id="IPR002903">
    <property type="entry name" value="RsmH"/>
</dbReference>
<keyword evidence="8" id="KW-1185">Reference proteome</keyword>
<feature type="binding site" evidence="6">
    <location>
        <position position="100"/>
    </location>
    <ligand>
        <name>S-adenosyl-L-methionine</name>
        <dbReference type="ChEBI" id="CHEBI:59789"/>
    </ligand>
</feature>
<gene>
    <name evidence="6 7" type="primary">rsmH</name>
    <name evidence="7" type="ORF">Enr8_23600</name>
</gene>
<dbReference type="InterPro" id="IPR029063">
    <property type="entry name" value="SAM-dependent_MTases_sf"/>
</dbReference>
<dbReference type="GO" id="GO:0071424">
    <property type="term" value="F:rRNA (cytosine-N4-)-methyltransferase activity"/>
    <property type="evidence" value="ECO:0007669"/>
    <property type="project" value="UniProtKB-UniRule"/>
</dbReference>
<evidence type="ECO:0000256" key="6">
    <source>
        <dbReference type="HAMAP-Rule" id="MF_01007"/>
    </source>
</evidence>
<evidence type="ECO:0000256" key="4">
    <source>
        <dbReference type="ARBA" id="ARBA00022679"/>
    </source>
</evidence>
<feature type="binding site" evidence="6">
    <location>
        <position position="79"/>
    </location>
    <ligand>
        <name>S-adenosyl-L-methionine</name>
        <dbReference type="ChEBI" id="CHEBI:59789"/>
    </ligand>
</feature>
<feature type="binding site" evidence="6">
    <location>
        <begin position="34"/>
        <end position="36"/>
    </location>
    <ligand>
        <name>S-adenosyl-L-methionine</name>
        <dbReference type="ChEBI" id="CHEBI:59789"/>
    </ligand>
</feature>
<sequence length="292" mass="32571">MSSTVHVSVLPQEVIDYLDPQPGQTFADGTLGGGGHTRQLAERVGDEGLVIACDRDLAALQRAEQSLRGLPIKVTQRNFSELPGVLQELEIDQIDGLLLDLGLSSDQLADRNRGFSFDSDGPLDLRFDDTEGDTAADLVNLLSEKDLADVIYQNGEERLSRRIAKKICLRRKEKPFLLANDLAELCASCYPARGARERIHPATRTFQALRIAVNRELSSLESILQTAPDFIRLGGKIAIISFHSLEDRRVKEAFREDPRLEPVTKKPIIPTEEEILRNPRSRSAKLRVARRV</sequence>
<feature type="binding site" evidence="6">
    <location>
        <position position="107"/>
    </location>
    <ligand>
        <name>S-adenosyl-L-methionine</name>
        <dbReference type="ChEBI" id="CHEBI:59789"/>
    </ligand>
</feature>
<dbReference type="PIRSF" id="PIRSF004486">
    <property type="entry name" value="MraW"/>
    <property type="match status" value="1"/>
</dbReference>
<accession>A0A5C5V8N0</accession>
<protein>
    <recommendedName>
        <fullName evidence="6">Ribosomal RNA small subunit methyltransferase H</fullName>
        <ecNumber evidence="6">2.1.1.199</ecNumber>
    </recommendedName>
    <alternativeName>
        <fullName evidence="6">16S rRNA m(4)C1402 methyltransferase</fullName>
    </alternativeName>
    <alternativeName>
        <fullName evidence="6">rRNA (cytosine-N(4)-)-methyltransferase RsmH</fullName>
    </alternativeName>
</protein>
<dbReference type="GO" id="GO:0005737">
    <property type="term" value="C:cytoplasm"/>
    <property type="evidence" value="ECO:0007669"/>
    <property type="project" value="UniProtKB-SubCell"/>
</dbReference>
<evidence type="ECO:0000256" key="2">
    <source>
        <dbReference type="ARBA" id="ARBA00022552"/>
    </source>
</evidence>
<keyword evidence="4 6" id="KW-0808">Transferase</keyword>
<evidence type="ECO:0000256" key="1">
    <source>
        <dbReference type="ARBA" id="ARBA00010396"/>
    </source>
</evidence>
<comment type="subcellular location">
    <subcellularLocation>
        <location evidence="6">Cytoplasm</location>
    </subcellularLocation>
</comment>
<proteinExistence type="inferred from homology"/>
<comment type="similarity">
    <text evidence="1 6">Belongs to the methyltransferase superfamily. RsmH family.</text>
</comment>
<reference evidence="7 8" key="1">
    <citation type="submission" date="2019-02" db="EMBL/GenBank/DDBJ databases">
        <title>Deep-cultivation of Planctomycetes and their phenomic and genomic characterization uncovers novel biology.</title>
        <authorList>
            <person name="Wiegand S."/>
            <person name="Jogler M."/>
            <person name="Boedeker C."/>
            <person name="Pinto D."/>
            <person name="Vollmers J."/>
            <person name="Rivas-Marin E."/>
            <person name="Kohn T."/>
            <person name="Peeters S.H."/>
            <person name="Heuer A."/>
            <person name="Rast P."/>
            <person name="Oberbeckmann S."/>
            <person name="Bunk B."/>
            <person name="Jeske O."/>
            <person name="Meyerdierks A."/>
            <person name="Storesund J.E."/>
            <person name="Kallscheuer N."/>
            <person name="Luecker S."/>
            <person name="Lage O.M."/>
            <person name="Pohl T."/>
            <person name="Merkel B.J."/>
            <person name="Hornburger P."/>
            <person name="Mueller R.-W."/>
            <person name="Bruemmer F."/>
            <person name="Labrenz M."/>
            <person name="Spormann A.M."/>
            <person name="Op Den Camp H."/>
            <person name="Overmann J."/>
            <person name="Amann R."/>
            <person name="Jetten M.S.M."/>
            <person name="Mascher T."/>
            <person name="Medema M.H."/>
            <person name="Devos D.P."/>
            <person name="Kaster A.-K."/>
            <person name="Ovreas L."/>
            <person name="Rohde M."/>
            <person name="Galperin M.Y."/>
            <person name="Jogler C."/>
        </authorList>
    </citation>
    <scope>NUCLEOTIDE SEQUENCE [LARGE SCALE GENOMIC DNA]</scope>
    <source>
        <strain evidence="7 8">Enr8</strain>
    </source>
</reference>
<comment type="caution">
    <text evidence="7">The sequence shown here is derived from an EMBL/GenBank/DDBJ whole genome shotgun (WGS) entry which is preliminary data.</text>
</comment>
<dbReference type="PANTHER" id="PTHR11265:SF0">
    <property type="entry name" value="12S RRNA N4-METHYLCYTIDINE METHYLTRANSFERASE"/>
    <property type="match status" value="1"/>
</dbReference>
<keyword evidence="2 6" id="KW-0698">rRNA processing</keyword>
<dbReference type="SUPFAM" id="SSF81799">
    <property type="entry name" value="Putative methyltransferase TM0872, insert domain"/>
    <property type="match status" value="1"/>
</dbReference>
<comment type="catalytic activity">
    <reaction evidence="6">
        <text>cytidine(1402) in 16S rRNA + S-adenosyl-L-methionine = N(4)-methylcytidine(1402) in 16S rRNA + S-adenosyl-L-homocysteine + H(+)</text>
        <dbReference type="Rhea" id="RHEA:42928"/>
        <dbReference type="Rhea" id="RHEA-COMP:10286"/>
        <dbReference type="Rhea" id="RHEA-COMP:10287"/>
        <dbReference type="ChEBI" id="CHEBI:15378"/>
        <dbReference type="ChEBI" id="CHEBI:57856"/>
        <dbReference type="ChEBI" id="CHEBI:59789"/>
        <dbReference type="ChEBI" id="CHEBI:74506"/>
        <dbReference type="ChEBI" id="CHEBI:82748"/>
        <dbReference type="EC" id="2.1.1.199"/>
    </reaction>
</comment>
<dbReference type="Gene3D" id="1.10.150.170">
    <property type="entry name" value="Putative methyltransferase TM0872, insert domain"/>
    <property type="match status" value="1"/>
</dbReference>